<dbReference type="Pfam" id="PF00186">
    <property type="entry name" value="DHFR_1"/>
    <property type="match status" value="1"/>
</dbReference>
<comment type="pathway">
    <text evidence="1 7">Cofactor biosynthesis; tetrahydrofolate biosynthesis; 5,6,7,8-tetrahydrofolate from 7,8-dihydrofolate: step 1/1.</text>
</comment>
<dbReference type="Gene3D" id="3.40.430.10">
    <property type="entry name" value="Dihydrofolate Reductase, subunit A"/>
    <property type="match status" value="1"/>
</dbReference>
<evidence type="ECO:0000313" key="9">
    <source>
        <dbReference type="EMBL" id="OGY42974.1"/>
    </source>
</evidence>
<evidence type="ECO:0000256" key="3">
    <source>
        <dbReference type="ARBA" id="ARBA00012856"/>
    </source>
</evidence>
<organism evidence="9 10">
    <name type="scientific">Candidatus Buchananbacteria bacterium RIFCSPHIGHO2_01_FULL_39_14</name>
    <dbReference type="NCBI Taxonomy" id="1797532"/>
    <lineage>
        <taxon>Bacteria</taxon>
        <taxon>Candidatus Buchananiibacteriota</taxon>
    </lineage>
</organism>
<sequence>MELILIAAIAQNNVIGLNGELPSWKIPEDIKRFKELTVRHPVIMGRTTYESIPEKYRPLADRRNIVLSRRDEYRPNGVEVVGSLEDAVNLVKCNPKLEFDESSIYVIGGAQVYACAMPIATKLEITQIHKSYIGDVYFPVIDKSIWKEVQRVDRQSGVDRFSFVTYLRKEV</sequence>
<dbReference type="PANTHER" id="PTHR48069:SF3">
    <property type="entry name" value="DIHYDROFOLATE REDUCTASE"/>
    <property type="match status" value="1"/>
</dbReference>
<proteinExistence type="inferred from homology"/>
<comment type="catalytic activity">
    <reaction evidence="7">
        <text>(6S)-5,6,7,8-tetrahydrofolate + NADP(+) = 7,8-dihydrofolate + NADPH + H(+)</text>
        <dbReference type="Rhea" id="RHEA:15009"/>
        <dbReference type="ChEBI" id="CHEBI:15378"/>
        <dbReference type="ChEBI" id="CHEBI:57451"/>
        <dbReference type="ChEBI" id="CHEBI:57453"/>
        <dbReference type="ChEBI" id="CHEBI:57783"/>
        <dbReference type="ChEBI" id="CHEBI:58349"/>
        <dbReference type="EC" id="1.5.1.3"/>
    </reaction>
</comment>
<evidence type="ECO:0000259" key="8">
    <source>
        <dbReference type="PROSITE" id="PS51330"/>
    </source>
</evidence>
<evidence type="ECO:0000256" key="4">
    <source>
        <dbReference type="ARBA" id="ARBA00022563"/>
    </source>
</evidence>
<feature type="domain" description="DHFR" evidence="8">
    <location>
        <begin position="2"/>
        <end position="168"/>
    </location>
</feature>
<dbReference type="CDD" id="cd00209">
    <property type="entry name" value="DHFR"/>
    <property type="match status" value="1"/>
</dbReference>
<dbReference type="AlphaFoldDB" id="A0A1G1XSN8"/>
<dbReference type="PIRSF" id="PIRSF000194">
    <property type="entry name" value="DHFR"/>
    <property type="match status" value="1"/>
</dbReference>
<dbReference type="GO" id="GO:0004146">
    <property type="term" value="F:dihydrofolate reductase activity"/>
    <property type="evidence" value="ECO:0007669"/>
    <property type="project" value="UniProtKB-EC"/>
</dbReference>
<comment type="function">
    <text evidence="7">Key enzyme in folate metabolism. Catalyzes an essential reaction for de novo glycine and purine synthesis, and for DNA precursor synthesis.</text>
</comment>
<dbReference type="GO" id="GO:0046654">
    <property type="term" value="P:tetrahydrofolate biosynthetic process"/>
    <property type="evidence" value="ECO:0007669"/>
    <property type="project" value="UniProtKB-UniPathway"/>
</dbReference>
<reference evidence="9 10" key="1">
    <citation type="journal article" date="2016" name="Nat. Commun.">
        <title>Thousands of microbial genomes shed light on interconnected biogeochemical processes in an aquifer system.</title>
        <authorList>
            <person name="Anantharaman K."/>
            <person name="Brown C.T."/>
            <person name="Hug L.A."/>
            <person name="Sharon I."/>
            <person name="Castelle C.J."/>
            <person name="Probst A.J."/>
            <person name="Thomas B.C."/>
            <person name="Singh A."/>
            <person name="Wilkins M.J."/>
            <person name="Karaoz U."/>
            <person name="Brodie E.L."/>
            <person name="Williams K.H."/>
            <person name="Hubbard S.S."/>
            <person name="Banfield J.F."/>
        </authorList>
    </citation>
    <scope>NUCLEOTIDE SEQUENCE [LARGE SCALE GENOMIC DNA]</scope>
</reference>
<evidence type="ECO:0000256" key="5">
    <source>
        <dbReference type="ARBA" id="ARBA00022857"/>
    </source>
</evidence>
<name>A0A1G1XSN8_9BACT</name>
<evidence type="ECO:0000256" key="6">
    <source>
        <dbReference type="ARBA" id="ARBA00023002"/>
    </source>
</evidence>
<dbReference type="PROSITE" id="PS51330">
    <property type="entry name" value="DHFR_2"/>
    <property type="match status" value="1"/>
</dbReference>
<dbReference type="EC" id="1.5.1.3" evidence="3 7"/>
<dbReference type="InterPro" id="IPR001796">
    <property type="entry name" value="DHFR_dom"/>
</dbReference>
<comment type="caution">
    <text evidence="9">The sequence shown here is derived from an EMBL/GenBank/DDBJ whole genome shotgun (WGS) entry which is preliminary data.</text>
</comment>
<dbReference type="EMBL" id="MHIB01000047">
    <property type="protein sequence ID" value="OGY42974.1"/>
    <property type="molecule type" value="Genomic_DNA"/>
</dbReference>
<evidence type="ECO:0000256" key="7">
    <source>
        <dbReference type="PIRNR" id="PIRNR000194"/>
    </source>
</evidence>
<dbReference type="GO" id="GO:0050661">
    <property type="term" value="F:NADP binding"/>
    <property type="evidence" value="ECO:0007669"/>
    <property type="project" value="InterPro"/>
</dbReference>
<comment type="similarity">
    <text evidence="2 7">Belongs to the dihydrofolate reductase family.</text>
</comment>
<dbReference type="PRINTS" id="PR00070">
    <property type="entry name" value="DHFR"/>
</dbReference>
<evidence type="ECO:0000256" key="1">
    <source>
        <dbReference type="ARBA" id="ARBA00004903"/>
    </source>
</evidence>
<dbReference type="GO" id="GO:0006730">
    <property type="term" value="P:one-carbon metabolic process"/>
    <property type="evidence" value="ECO:0007669"/>
    <property type="project" value="UniProtKB-KW"/>
</dbReference>
<evidence type="ECO:0000313" key="10">
    <source>
        <dbReference type="Proteomes" id="UP000178930"/>
    </source>
</evidence>
<keyword evidence="5 7" id="KW-0521">NADP</keyword>
<dbReference type="STRING" id="1797532.A2729_05040"/>
<dbReference type="GO" id="GO:0046655">
    <property type="term" value="P:folic acid metabolic process"/>
    <property type="evidence" value="ECO:0007669"/>
    <property type="project" value="TreeGrafter"/>
</dbReference>
<evidence type="ECO:0000256" key="2">
    <source>
        <dbReference type="ARBA" id="ARBA00009539"/>
    </source>
</evidence>
<gene>
    <name evidence="9" type="ORF">A2729_05040</name>
</gene>
<protein>
    <recommendedName>
        <fullName evidence="3 7">Dihydrofolate reductase</fullName>
        <ecNumber evidence="3 7">1.5.1.3</ecNumber>
    </recommendedName>
</protein>
<keyword evidence="6 7" id="KW-0560">Oxidoreductase</keyword>
<dbReference type="InterPro" id="IPR024072">
    <property type="entry name" value="DHFR-like_dom_sf"/>
</dbReference>
<dbReference type="Proteomes" id="UP000178930">
    <property type="component" value="Unassembled WGS sequence"/>
</dbReference>
<dbReference type="SUPFAM" id="SSF53597">
    <property type="entry name" value="Dihydrofolate reductase-like"/>
    <property type="match status" value="1"/>
</dbReference>
<dbReference type="GO" id="GO:0046452">
    <property type="term" value="P:dihydrofolate metabolic process"/>
    <property type="evidence" value="ECO:0007669"/>
    <property type="project" value="TreeGrafter"/>
</dbReference>
<keyword evidence="4 7" id="KW-0554">One-carbon metabolism</keyword>
<dbReference type="PANTHER" id="PTHR48069">
    <property type="entry name" value="DIHYDROFOLATE REDUCTASE"/>
    <property type="match status" value="1"/>
</dbReference>
<dbReference type="InterPro" id="IPR012259">
    <property type="entry name" value="DHFR"/>
</dbReference>
<accession>A0A1G1XSN8</accession>
<dbReference type="GO" id="GO:0005829">
    <property type="term" value="C:cytosol"/>
    <property type="evidence" value="ECO:0007669"/>
    <property type="project" value="TreeGrafter"/>
</dbReference>
<dbReference type="UniPathway" id="UPA00077">
    <property type="reaction ID" value="UER00158"/>
</dbReference>